<evidence type="ECO:0000313" key="2">
    <source>
        <dbReference type="Proteomes" id="UP000249638"/>
    </source>
</evidence>
<keyword evidence="2" id="KW-1185">Reference proteome</keyword>
<dbReference type="EMBL" id="QKZN01000002">
    <property type="protein sequence ID" value="PZX32042.1"/>
    <property type="molecule type" value="Genomic_DNA"/>
</dbReference>
<proteinExistence type="predicted"/>
<gene>
    <name evidence="1" type="ORF">C7416_102202</name>
</gene>
<organism evidence="1 2">
    <name type="scientific">Cupriavidus phytorum</name>
    <dbReference type="NCBI Taxonomy" id="3024399"/>
    <lineage>
        <taxon>Bacteria</taxon>
        <taxon>Pseudomonadati</taxon>
        <taxon>Pseudomonadota</taxon>
        <taxon>Betaproteobacteria</taxon>
        <taxon>Burkholderiales</taxon>
        <taxon>Burkholderiaceae</taxon>
        <taxon>Cupriavidus</taxon>
    </lineage>
</organism>
<protein>
    <recommendedName>
        <fullName evidence="3">GcrA cell cycle regulator</fullName>
    </recommendedName>
</protein>
<dbReference type="AlphaFoldDB" id="A0A2W7R256"/>
<dbReference type="Proteomes" id="UP000249638">
    <property type="component" value="Unassembled WGS sequence"/>
</dbReference>
<name>A0A2W7R256_9BURK</name>
<dbReference type="Gene3D" id="1.10.10.60">
    <property type="entry name" value="Homeodomain-like"/>
    <property type="match status" value="1"/>
</dbReference>
<evidence type="ECO:0008006" key="3">
    <source>
        <dbReference type="Google" id="ProtNLM"/>
    </source>
</evidence>
<comment type="caution">
    <text evidence="1">The sequence shown here is derived from an EMBL/GenBank/DDBJ whole genome shotgun (WGS) entry which is preliminary data.</text>
</comment>
<reference evidence="1" key="1">
    <citation type="submission" date="2018-06" db="EMBL/GenBank/DDBJ databases">
        <title>Genomic Encyclopedia of Type Strains, Phase IV (KMG-V): Genome sequencing to study the core and pangenomes of soil and plant-associated prokaryotes.</title>
        <authorList>
            <person name="Whitman W."/>
        </authorList>
    </citation>
    <scope>NUCLEOTIDE SEQUENCE [LARGE SCALE GENOMIC DNA]</scope>
    <source>
        <strain evidence="1">MLR2-44</strain>
    </source>
</reference>
<sequence>MKWTEEDVARLRSLWTTGKSFRVIGAELGRSIESVYRKGKELGLGSKPFHGETSPTWFLLTRVCLDRRGRTVHEMAKVTGASRHTIDALMRTKEAAGAAHVVGWEKRAGSPIPLWLPFPGKSKPKPRAMTNTERCRARRAKLKEEDPLAYKALIDRNTVNRARRNGSVRKQHAVVRALFGMGAPA</sequence>
<evidence type="ECO:0000313" key="1">
    <source>
        <dbReference type="EMBL" id="PZX32042.1"/>
    </source>
</evidence>
<accession>A0A2W7R256</accession>